<feature type="compositionally biased region" description="Polar residues" evidence="8">
    <location>
        <begin position="296"/>
        <end position="308"/>
    </location>
</feature>
<protein>
    <recommendedName>
        <fullName evidence="9">Kinesin motor domain-containing protein</fullName>
    </recommendedName>
</protein>
<accession>A0AAW0GUZ0</accession>
<evidence type="ECO:0000256" key="1">
    <source>
        <dbReference type="ARBA" id="ARBA00004186"/>
    </source>
</evidence>
<feature type="domain" description="Kinesin motor" evidence="9">
    <location>
        <begin position="88"/>
        <end position="430"/>
    </location>
</feature>
<dbReference type="InterPro" id="IPR047149">
    <property type="entry name" value="KIF11-like"/>
</dbReference>
<sequence>MASKPKTATRASTRTKTPTSTTTTATRVTRAKATKTTEAAPKAAGRKPLAARENSPDLNPPSKSSQKALPLSKTASAVTIVDDSEREPIKAFLRIRPQIGDYDEPTSAPYLQTLSDTAVRMQDPSSSSQAHSRQSSVTVPSIYTFSHIFPPNTQQSDFFQKTTLPLVKDVLEGQSGLLFTYGVTNSGKTYTIQGGEAEGSAGILPRTLDVMFNSIEGRHGDGRCSRETDWRSFSGRHSGGPMIEDGEIDPTTLTLDRNYEYTIWLSYAEVYNEKAYDLFSSVDEDAQPARSGLPRPTSTFLNTPLPSSQAHPLILTRKALPVKPCPPSDNGDSSSDMSTSGRYIAGLRQIRVHSSQKLKPSQTRTAPPTSFRNFSQLAKVVVRMRLSPSKSFVYIEERETTLRVSKHRGLRWLIWLEVRGRNIRRLLGID</sequence>
<evidence type="ECO:0000256" key="8">
    <source>
        <dbReference type="SAM" id="MobiDB-lite"/>
    </source>
</evidence>
<reference evidence="10 11" key="1">
    <citation type="submission" date="2022-09" db="EMBL/GenBank/DDBJ databases">
        <authorList>
            <person name="Palmer J.M."/>
        </authorList>
    </citation>
    <scope>NUCLEOTIDE SEQUENCE [LARGE SCALE GENOMIC DNA]</scope>
    <source>
        <strain evidence="10 11">DSM 7382</strain>
    </source>
</reference>
<evidence type="ECO:0000256" key="2">
    <source>
        <dbReference type="ARBA" id="ARBA00022490"/>
    </source>
</evidence>
<evidence type="ECO:0000256" key="6">
    <source>
        <dbReference type="ARBA" id="ARBA00023212"/>
    </source>
</evidence>
<dbReference type="GO" id="GO:0007018">
    <property type="term" value="P:microtubule-based movement"/>
    <property type="evidence" value="ECO:0007669"/>
    <property type="project" value="InterPro"/>
</dbReference>
<dbReference type="InterPro" id="IPR001752">
    <property type="entry name" value="Kinesin_motor_dom"/>
</dbReference>
<keyword evidence="7" id="KW-0067">ATP-binding</keyword>
<dbReference type="AlphaFoldDB" id="A0AAW0GUZ0"/>
<dbReference type="SUPFAM" id="SSF52540">
    <property type="entry name" value="P-loop containing nucleoside triphosphate hydrolases"/>
    <property type="match status" value="1"/>
</dbReference>
<keyword evidence="5 7" id="KW-0505">Motor protein</keyword>
<dbReference type="GO" id="GO:0005524">
    <property type="term" value="F:ATP binding"/>
    <property type="evidence" value="ECO:0007669"/>
    <property type="project" value="UniProtKB-UniRule"/>
</dbReference>
<dbReference type="Proteomes" id="UP001385951">
    <property type="component" value="Unassembled WGS sequence"/>
</dbReference>
<dbReference type="GO" id="GO:0090307">
    <property type="term" value="P:mitotic spindle assembly"/>
    <property type="evidence" value="ECO:0007669"/>
    <property type="project" value="TreeGrafter"/>
</dbReference>
<keyword evidence="3" id="KW-0597">Phosphoprotein</keyword>
<dbReference type="GO" id="GO:0005876">
    <property type="term" value="C:spindle microtubule"/>
    <property type="evidence" value="ECO:0007669"/>
    <property type="project" value="TreeGrafter"/>
</dbReference>
<evidence type="ECO:0000313" key="11">
    <source>
        <dbReference type="Proteomes" id="UP001385951"/>
    </source>
</evidence>
<keyword evidence="11" id="KW-1185">Reference proteome</keyword>
<evidence type="ECO:0000313" key="10">
    <source>
        <dbReference type="EMBL" id="KAK7694278.1"/>
    </source>
</evidence>
<keyword evidence="4" id="KW-0175">Coiled coil</keyword>
<keyword evidence="7" id="KW-0547">Nucleotide-binding</keyword>
<feature type="region of interest" description="Disordered" evidence="8">
    <location>
        <begin position="286"/>
        <end position="308"/>
    </location>
</feature>
<dbReference type="PROSITE" id="PS50067">
    <property type="entry name" value="KINESIN_MOTOR_2"/>
    <property type="match status" value="1"/>
</dbReference>
<dbReference type="PANTHER" id="PTHR47970:SF29">
    <property type="entry name" value="KINESIN FAMILY MEMBER 20B"/>
    <property type="match status" value="1"/>
</dbReference>
<keyword evidence="6" id="KW-0206">Cytoskeleton</keyword>
<dbReference type="EMBL" id="JASBNA010000002">
    <property type="protein sequence ID" value="KAK7694278.1"/>
    <property type="molecule type" value="Genomic_DNA"/>
</dbReference>
<dbReference type="InterPro" id="IPR027417">
    <property type="entry name" value="P-loop_NTPase"/>
</dbReference>
<proteinExistence type="inferred from homology"/>
<feature type="region of interest" description="Disordered" evidence="8">
    <location>
        <begin position="1"/>
        <end position="79"/>
    </location>
</feature>
<dbReference type="GO" id="GO:0072686">
    <property type="term" value="C:mitotic spindle"/>
    <property type="evidence" value="ECO:0007669"/>
    <property type="project" value="TreeGrafter"/>
</dbReference>
<dbReference type="GO" id="GO:0008017">
    <property type="term" value="F:microtubule binding"/>
    <property type="evidence" value="ECO:0007669"/>
    <property type="project" value="InterPro"/>
</dbReference>
<feature type="compositionally biased region" description="Low complexity" evidence="8">
    <location>
        <begin position="1"/>
        <end position="28"/>
    </location>
</feature>
<dbReference type="Pfam" id="PF00225">
    <property type="entry name" value="Kinesin"/>
    <property type="match status" value="1"/>
</dbReference>
<dbReference type="InterPro" id="IPR036961">
    <property type="entry name" value="Kinesin_motor_dom_sf"/>
</dbReference>
<organism evidence="10 11">
    <name type="scientific">Cerrena zonata</name>
    <dbReference type="NCBI Taxonomy" id="2478898"/>
    <lineage>
        <taxon>Eukaryota</taxon>
        <taxon>Fungi</taxon>
        <taxon>Dikarya</taxon>
        <taxon>Basidiomycota</taxon>
        <taxon>Agaricomycotina</taxon>
        <taxon>Agaricomycetes</taxon>
        <taxon>Polyporales</taxon>
        <taxon>Cerrenaceae</taxon>
        <taxon>Cerrena</taxon>
    </lineage>
</organism>
<dbReference type="SMART" id="SM00129">
    <property type="entry name" value="KISc"/>
    <property type="match status" value="1"/>
</dbReference>
<evidence type="ECO:0000256" key="5">
    <source>
        <dbReference type="ARBA" id="ARBA00023175"/>
    </source>
</evidence>
<feature type="compositionally biased region" description="Polar residues" evidence="8">
    <location>
        <begin position="61"/>
        <end position="77"/>
    </location>
</feature>
<evidence type="ECO:0000259" key="9">
    <source>
        <dbReference type="PROSITE" id="PS50067"/>
    </source>
</evidence>
<name>A0AAW0GUZ0_9APHY</name>
<dbReference type="GO" id="GO:0005634">
    <property type="term" value="C:nucleus"/>
    <property type="evidence" value="ECO:0007669"/>
    <property type="project" value="TreeGrafter"/>
</dbReference>
<dbReference type="GO" id="GO:0051231">
    <property type="term" value="P:spindle elongation"/>
    <property type="evidence" value="ECO:0007669"/>
    <property type="project" value="TreeGrafter"/>
</dbReference>
<feature type="compositionally biased region" description="Basic and acidic residues" evidence="8">
    <location>
        <begin position="221"/>
        <end position="230"/>
    </location>
</feature>
<feature type="binding site" evidence="7">
    <location>
        <begin position="182"/>
        <end position="189"/>
    </location>
    <ligand>
        <name>ATP</name>
        <dbReference type="ChEBI" id="CHEBI:30616"/>
    </ligand>
</feature>
<gene>
    <name evidence="10" type="ORF">QCA50_001459</name>
</gene>
<comment type="subcellular location">
    <subcellularLocation>
        <location evidence="1">Cytoplasm</location>
        <location evidence="1">Cytoskeleton</location>
        <location evidence="1">Spindle</location>
    </subcellularLocation>
</comment>
<comment type="caution">
    <text evidence="10">The sequence shown here is derived from an EMBL/GenBank/DDBJ whole genome shotgun (WGS) entry which is preliminary data.</text>
</comment>
<dbReference type="GO" id="GO:0008574">
    <property type="term" value="F:plus-end-directed microtubule motor activity"/>
    <property type="evidence" value="ECO:0007669"/>
    <property type="project" value="TreeGrafter"/>
</dbReference>
<dbReference type="Gene3D" id="3.40.850.10">
    <property type="entry name" value="Kinesin motor domain"/>
    <property type="match status" value="1"/>
</dbReference>
<dbReference type="PANTHER" id="PTHR47970">
    <property type="entry name" value="KINESIN-LIKE PROTEIN KIF11"/>
    <property type="match status" value="1"/>
</dbReference>
<evidence type="ECO:0000256" key="4">
    <source>
        <dbReference type="ARBA" id="ARBA00023054"/>
    </source>
</evidence>
<feature type="compositionally biased region" description="Low complexity" evidence="8">
    <location>
        <begin position="34"/>
        <end position="43"/>
    </location>
</feature>
<keyword evidence="2" id="KW-0963">Cytoplasm</keyword>
<evidence type="ECO:0000256" key="3">
    <source>
        <dbReference type="ARBA" id="ARBA00022553"/>
    </source>
</evidence>
<evidence type="ECO:0000256" key="7">
    <source>
        <dbReference type="PROSITE-ProRule" id="PRU00283"/>
    </source>
</evidence>
<comment type="similarity">
    <text evidence="7">Belongs to the TRAFAC class myosin-kinesin ATPase superfamily. Kinesin family.</text>
</comment>
<feature type="region of interest" description="Disordered" evidence="8">
    <location>
        <begin position="221"/>
        <end position="249"/>
    </location>
</feature>